<comment type="caution">
    <text evidence="2">The sequence shown here is derived from an EMBL/GenBank/DDBJ whole genome shotgun (WGS) entry which is preliminary data.</text>
</comment>
<name>A0ABT7JLM7_9DEIO</name>
<protein>
    <recommendedName>
        <fullName evidence="4">YtxH domain-containing protein</fullName>
    </recommendedName>
</protein>
<keyword evidence="1" id="KW-1133">Transmembrane helix</keyword>
<evidence type="ECO:0000313" key="2">
    <source>
        <dbReference type="EMBL" id="MDL2345851.1"/>
    </source>
</evidence>
<dbReference type="EMBL" id="JASNGB010000327">
    <property type="protein sequence ID" value="MDL2345851.1"/>
    <property type="molecule type" value="Genomic_DNA"/>
</dbReference>
<sequence length="149" mass="15330">MNKDTAYTDAGRKDSGRGTTIRINLTPLILAGGLAYLAANDTARRRVLGGTRHLVDAAGHTLEETVKPALAGAAEHASHVAQVAAHRGSEAVQTLREEAPVRAHSLLETVQEAAGTAASAVAHRAADLTHAAAELAEEGREGAAQVTMG</sequence>
<dbReference type="Proteomes" id="UP001302059">
    <property type="component" value="Unassembled WGS sequence"/>
</dbReference>
<feature type="transmembrane region" description="Helical" evidence="1">
    <location>
        <begin position="20"/>
        <end position="39"/>
    </location>
</feature>
<organism evidence="2 3">
    <name type="scientific">Deinococcus rhizophilus</name>
    <dbReference type="NCBI Taxonomy" id="3049544"/>
    <lineage>
        <taxon>Bacteria</taxon>
        <taxon>Thermotogati</taxon>
        <taxon>Deinococcota</taxon>
        <taxon>Deinococci</taxon>
        <taxon>Deinococcales</taxon>
        <taxon>Deinococcaceae</taxon>
        <taxon>Deinococcus</taxon>
    </lineage>
</organism>
<evidence type="ECO:0000313" key="3">
    <source>
        <dbReference type="Proteomes" id="UP001302059"/>
    </source>
</evidence>
<keyword evidence="3" id="KW-1185">Reference proteome</keyword>
<reference evidence="2 3" key="1">
    <citation type="submission" date="2023-05" db="EMBL/GenBank/DDBJ databases">
        <authorList>
            <person name="Gao F."/>
        </authorList>
    </citation>
    <scope>NUCLEOTIDE SEQUENCE [LARGE SCALE GENOMIC DNA]</scope>
    <source>
        <strain evidence="2 3">MIMF12</strain>
    </source>
</reference>
<gene>
    <name evidence="2" type="ORF">QOL99_17110</name>
</gene>
<keyword evidence="1" id="KW-0812">Transmembrane</keyword>
<dbReference type="RefSeq" id="WP_285525596.1">
    <property type="nucleotide sequence ID" value="NZ_JASNGB010000327.1"/>
</dbReference>
<accession>A0ABT7JLM7</accession>
<feature type="non-terminal residue" evidence="2">
    <location>
        <position position="149"/>
    </location>
</feature>
<evidence type="ECO:0008006" key="4">
    <source>
        <dbReference type="Google" id="ProtNLM"/>
    </source>
</evidence>
<proteinExistence type="predicted"/>
<evidence type="ECO:0000256" key="1">
    <source>
        <dbReference type="SAM" id="Phobius"/>
    </source>
</evidence>
<keyword evidence="1" id="KW-0472">Membrane</keyword>